<reference evidence="1" key="1">
    <citation type="submission" date="2023-03" db="EMBL/GenBank/DDBJ databases">
        <title>Chromosome-level genomes of two armyworms, Mythimna separata and Mythimna loreyi, provide insights into the biosynthesis and reception of sex pheromones.</title>
        <authorList>
            <person name="Zhao H."/>
        </authorList>
    </citation>
    <scope>NUCLEOTIDE SEQUENCE</scope>
    <source>
        <strain evidence="1">BeijingLab</strain>
    </source>
</reference>
<evidence type="ECO:0000313" key="1">
    <source>
        <dbReference type="EMBL" id="KAJ8733124.1"/>
    </source>
</evidence>
<keyword evidence="2" id="KW-1185">Reference proteome</keyword>
<organism evidence="1 2">
    <name type="scientific">Mythimna loreyi</name>
    <dbReference type="NCBI Taxonomy" id="667449"/>
    <lineage>
        <taxon>Eukaryota</taxon>
        <taxon>Metazoa</taxon>
        <taxon>Ecdysozoa</taxon>
        <taxon>Arthropoda</taxon>
        <taxon>Hexapoda</taxon>
        <taxon>Insecta</taxon>
        <taxon>Pterygota</taxon>
        <taxon>Neoptera</taxon>
        <taxon>Endopterygota</taxon>
        <taxon>Lepidoptera</taxon>
        <taxon>Glossata</taxon>
        <taxon>Ditrysia</taxon>
        <taxon>Noctuoidea</taxon>
        <taxon>Noctuidae</taxon>
        <taxon>Noctuinae</taxon>
        <taxon>Hadenini</taxon>
        <taxon>Mythimna</taxon>
    </lineage>
</organism>
<accession>A0ACC2R562</accession>
<proteinExistence type="predicted"/>
<comment type="caution">
    <text evidence="1">The sequence shown here is derived from an EMBL/GenBank/DDBJ whole genome shotgun (WGS) entry which is preliminary data.</text>
</comment>
<name>A0ACC2R562_9NEOP</name>
<dbReference type="Proteomes" id="UP001231649">
    <property type="component" value="Chromosome 11"/>
</dbReference>
<evidence type="ECO:0000313" key="2">
    <source>
        <dbReference type="Proteomes" id="UP001231649"/>
    </source>
</evidence>
<protein>
    <submittedName>
        <fullName evidence="1">Uncharacterized protein</fullName>
    </submittedName>
</protein>
<sequence length="990" mass="112938">MVRTRLKWKCIFFSSIILLNVFTKSLPINTQIKSLTNSDTNFKNSETPIVIEPVQGFPVPNSETIVDNKNVSVMGVPVNETRDFMFRQNVRPGQTVRSYAVEITVNGDSFDGRAVLNVYLSDDTRDDEIVVHVDGLDINSVKAGLLSIANANDAEFWIDGDRLFISPAIPGQLFFVVIEYSGALASNGHGLYIGQYDEDSYVAMNLHPTYARRVFPCMDEPTEASSMSFTFNNLDYTHLISNSQLEDNSQTQFRPLIQSPHLWGMVAHNFVNINIPIANVLLYGRAGISNQDAIASLAINSFYTNLNEWTDKLYTEIIVHQDGRMHIMALPDVSTDWHSLSMVGIWEPYVFMETTHSVKQRSLALPKIAEAMAKQWFGYVIFPQNWRYEWVVSGLASYAGWKMVKMFQGDGLGTDPTMLDVHTLFVTEVIQESLLRDSYETTGVLEPDDDLFDEEPIREHIGANGILKYKAPAIMRMIRVVLGGEDTDYVQLAARALVNRQSLEWVHTLTFIDAVNSEWIGSANNDMVGDFGEYLEPWIKHNGYPLIRVSRVRGSGVLLSQERFGFSNKPFQPTRVPITYTTSTELNFDLEHIHPTDMFDQSHNLAFNLGDDDWVLFNIQGQGYYRVSYDNDLWENIIGALEDPETREEIHPLNRATLIDDALNIARAGRLDYDIAFRVVLTMEHETEYAPWKAFVRNMEFLRKRLVAYVDDDEDLDQDIYLRMVRRTIHAFENEIGFYPDMATTEPTMQTLTRGLVMEHACKANYAPCIAAAVDWFYERNNVGVVNPNIPHEIRPAVYCTMVREGDEEVIEALEDRLELEPTHYERLVILESFACSQDEDFINGLLDQTIADDSPFMVEERLRIFAAVAESSTANANLARNFMRIRTANIRDMYGGPEKLEEAFFILAENMIDEGLAEQFEIWADGQNNQLDDSQNAARRALAQIKENLIWNERSQEEVYEWIDENHAPTLMLSAMALCVSIMVKLFIH</sequence>
<dbReference type="EMBL" id="CM056787">
    <property type="protein sequence ID" value="KAJ8733124.1"/>
    <property type="molecule type" value="Genomic_DNA"/>
</dbReference>
<gene>
    <name evidence="1" type="ORF">PYW08_001422</name>
</gene>